<proteinExistence type="predicted"/>
<evidence type="ECO:0000256" key="1">
    <source>
        <dbReference type="SAM" id="SignalP"/>
    </source>
</evidence>
<accession>A0ABS7T280</accession>
<comment type="caution">
    <text evidence="2">The sequence shown here is derived from an EMBL/GenBank/DDBJ whole genome shotgun (WGS) entry which is preliminary data.</text>
</comment>
<dbReference type="Proteomes" id="UP001430954">
    <property type="component" value="Unassembled WGS sequence"/>
</dbReference>
<name>A0ABS7T280_9GAMM</name>
<gene>
    <name evidence="2" type="ORF">K6753_00330</name>
</gene>
<evidence type="ECO:0000313" key="3">
    <source>
        <dbReference type="Proteomes" id="UP001430954"/>
    </source>
</evidence>
<feature type="signal peptide" evidence="1">
    <location>
        <begin position="1"/>
        <end position="26"/>
    </location>
</feature>
<sequence length="257" mass="25992">MNRHTLPRALFSVLVAGAAAAQSAAALPPSSDTLPPVKAYVVDDATLAGLTGKYMGANMLVGLRIDVTSTLHNAHSGSAHASGTLQVRRNATGGFDVAVDTRSGAEAGAGGGPTPTGVVSGGRELQVNGIGQVAQIAGDRNALSNLTAINFTTELPGTAGFNGQMGSETTAGEMTARITFLDNGVNLDLSSPGANIGQYLSQAGAGSEGRIMQIGQIFGSDIAASNRLQLTLLSEQMSTQMINQQGIQQAMAGIIGL</sequence>
<evidence type="ECO:0000313" key="2">
    <source>
        <dbReference type="EMBL" id="MBZ4037979.1"/>
    </source>
</evidence>
<reference evidence="2 3" key="1">
    <citation type="submission" date="2021-09" db="EMBL/GenBank/DDBJ databases">
        <title>Lysobacter sp. 13A isolated from the river sediment.</title>
        <authorList>
            <person name="Liu H."/>
            <person name="Li S."/>
            <person name="Mao S."/>
        </authorList>
    </citation>
    <scope>NUCLEOTIDE SEQUENCE [LARGE SCALE GENOMIC DNA]</scope>
    <source>
        <strain evidence="2 3">13A</strain>
    </source>
</reference>
<evidence type="ECO:0008006" key="4">
    <source>
        <dbReference type="Google" id="ProtNLM"/>
    </source>
</evidence>
<dbReference type="RefSeq" id="WP_223674203.1">
    <property type="nucleotide sequence ID" value="NZ_JAINZW010000001.1"/>
</dbReference>
<protein>
    <recommendedName>
        <fullName evidence="4">Flagellar basal body protein</fullName>
    </recommendedName>
</protein>
<dbReference type="EMBL" id="JAINZW010000001">
    <property type="protein sequence ID" value="MBZ4037979.1"/>
    <property type="molecule type" value="Genomic_DNA"/>
</dbReference>
<organism evidence="2 3">
    <name type="scientific">Novilysobacter selenitireducens</name>
    <dbReference type="NCBI Taxonomy" id="2872639"/>
    <lineage>
        <taxon>Bacteria</taxon>
        <taxon>Pseudomonadati</taxon>
        <taxon>Pseudomonadota</taxon>
        <taxon>Gammaproteobacteria</taxon>
        <taxon>Lysobacterales</taxon>
        <taxon>Lysobacteraceae</taxon>
        <taxon>Novilysobacter</taxon>
    </lineage>
</organism>
<keyword evidence="1" id="KW-0732">Signal</keyword>
<feature type="chain" id="PRO_5047488497" description="Flagellar basal body protein" evidence="1">
    <location>
        <begin position="27"/>
        <end position="257"/>
    </location>
</feature>
<keyword evidence="3" id="KW-1185">Reference proteome</keyword>